<feature type="transmembrane region" description="Helical" evidence="1">
    <location>
        <begin position="128"/>
        <end position="151"/>
    </location>
</feature>
<protein>
    <recommendedName>
        <fullName evidence="2">Putative sensor domain-containing protein</fullName>
    </recommendedName>
</protein>
<dbReference type="InterPro" id="IPR025828">
    <property type="entry name" value="Put_sensor_dom"/>
</dbReference>
<accession>A0A7X2Z8E2</accession>
<feature type="transmembrane region" description="Helical" evidence="1">
    <location>
        <begin position="53"/>
        <end position="71"/>
    </location>
</feature>
<name>A0A7X2Z8E2_9BACL</name>
<comment type="caution">
    <text evidence="3">The sequence shown here is derived from an EMBL/GenBank/DDBJ whole genome shotgun (WGS) entry which is preliminary data.</text>
</comment>
<proteinExistence type="predicted"/>
<dbReference type="Proteomes" id="UP000450917">
    <property type="component" value="Unassembled WGS sequence"/>
</dbReference>
<dbReference type="Pfam" id="PF13796">
    <property type="entry name" value="Sensor"/>
    <property type="match status" value="1"/>
</dbReference>
<evidence type="ECO:0000256" key="1">
    <source>
        <dbReference type="SAM" id="Phobius"/>
    </source>
</evidence>
<evidence type="ECO:0000313" key="3">
    <source>
        <dbReference type="EMBL" id="MUG70244.1"/>
    </source>
</evidence>
<feature type="transmembrane region" description="Helical" evidence="1">
    <location>
        <begin position="179"/>
        <end position="197"/>
    </location>
</feature>
<keyword evidence="1" id="KW-1133">Transmembrane helix</keyword>
<keyword evidence="4" id="KW-1185">Reference proteome</keyword>
<gene>
    <name evidence="3" type="ORF">GNP93_06075</name>
</gene>
<evidence type="ECO:0000313" key="4">
    <source>
        <dbReference type="Proteomes" id="UP000450917"/>
    </source>
</evidence>
<reference evidence="3 4" key="1">
    <citation type="submission" date="2019-11" db="EMBL/GenBank/DDBJ databases">
        <title>Draft genome sequences of five Paenibacillus species of dairy origin.</title>
        <authorList>
            <person name="Olajide A.M."/>
            <person name="Chen S."/>
            <person name="Lapointe G."/>
        </authorList>
    </citation>
    <scope>NUCLEOTIDE SEQUENCE [LARGE SCALE GENOMIC DNA]</scope>
    <source>
        <strain evidence="3 4">2CS3</strain>
    </source>
</reference>
<dbReference type="EMBL" id="WNZX01000003">
    <property type="protein sequence ID" value="MUG70244.1"/>
    <property type="molecule type" value="Genomic_DNA"/>
</dbReference>
<feature type="domain" description="Putative sensor" evidence="2">
    <location>
        <begin position="25"/>
        <end position="207"/>
    </location>
</feature>
<keyword evidence="1" id="KW-0812">Transmembrane</keyword>
<sequence>MLHAGSAPAPSMGWKPSFLLKMQYFVVTTLPLGILGFVFAVTFGLVGVALTPLGIGIPILYVALIGSRALLSLDAQALQGGSGLRGEAAVEAADTAAKPGMRQVLLSVESYLPLLYWLLKLPLSIIQFTLAVAFPVSGFVLLFAPLVYWAALQGYGYELFNNDIVMDVLLPMASPAQRSYAVAGLGLIWFLVGFYVVNRMFSASVRFVSVFRR</sequence>
<dbReference type="AlphaFoldDB" id="A0A7X2Z8E2"/>
<keyword evidence="1" id="KW-0472">Membrane</keyword>
<evidence type="ECO:0000259" key="2">
    <source>
        <dbReference type="Pfam" id="PF13796"/>
    </source>
</evidence>
<dbReference type="RefSeq" id="WP_127605641.1">
    <property type="nucleotide sequence ID" value="NZ_JARTHJ010000128.1"/>
</dbReference>
<feature type="transmembrane region" description="Helical" evidence="1">
    <location>
        <begin position="24"/>
        <end position="47"/>
    </location>
</feature>
<organism evidence="3 4">
    <name type="scientific">Paenibacillus validus</name>
    <dbReference type="NCBI Taxonomy" id="44253"/>
    <lineage>
        <taxon>Bacteria</taxon>
        <taxon>Bacillati</taxon>
        <taxon>Bacillota</taxon>
        <taxon>Bacilli</taxon>
        <taxon>Bacillales</taxon>
        <taxon>Paenibacillaceae</taxon>
        <taxon>Paenibacillus</taxon>
    </lineage>
</organism>